<keyword evidence="10" id="KW-0326">Glycosidase</keyword>
<reference evidence="16 18" key="2">
    <citation type="journal article" date="2013" name="Nature">
        <title>Insights into bilaterian evolution from three spiralian genomes.</title>
        <authorList>
            <person name="Simakov O."/>
            <person name="Marletaz F."/>
            <person name="Cho S.J."/>
            <person name="Edsinger-Gonzales E."/>
            <person name="Havlak P."/>
            <person name="Hellsten U."/>
            <person name="Kuo D.H."/>
            <person name="Larsson T."/>
            <person name="Lv J."/>
            <person name="Arendt D."/>
            <person name="Savage R."/>
            <person name="Osoegawa K."/>
            <person name="de Jong P."/>
            <person name="Grimwood J."/>
            <person name="Chapman J.A."/>
            <person name="Shapiro H."/>
            <person name="Aerts A."/>
            <person name="Otillar R.P."/>
            <person name="Terry A.Y."/>
            <person name="Boore J.L."/>
            <person name="Grigoriev I.V."/>
            <person name="Lindberg D.R."/>
            <person name="Seaver E.C."/>
            <person name="Weisblat D.A."/>
            <person name="Putnam N.H."/>
            <person name="Rokhsar D.S."/>
        </authorList>
    </citation>
    <scope>NUCLEOTIDE SEQUENCE</scope>
</reference>
<evidence type="ECO:0000259" key="13">
    <source>
        <dbReference type="Pfam" id="PF02057"/>
    </source>
</evidence>
<evidence type="ECO:0000256" key="5">
    <source>
        <dbReference type="ARBA" id="ARBA00022919"/>
    </source>
</evidence>
<dbReference type="Pfam" id="PF21708">
    <property type="entry name" value="Glyco_hydro_59_C"/>
    <property type="match status" value="1"/>
</dbReference>
<reference evidence="17" key="3">
    <citation type="submission" date="2015-06" db="UniProtKB">
        <authorList>
            <consortium name="EnsemblMetazoa"/>
        </authorList>
    </citation>
    <scope>IDENTIFICATION</scope>
</reference>
<evidence type="ECO:0000313" key="16">
    <source>
        <dbReference type="EMBL" id="ESO08159.1"/>
    </source>
</evidence>
<dbReference type="InterPro" id="IPR049162">
    <property type="entry name" value="GH59_C"/>
</dbReference>
<dbReference type="EMBL" id="AMQM01003420">
    <property type="status" value="NOT_ANNOTATED_CDS"/>
    <property type="molecule type" value="Genomic_DNA"/>
</dbReference>
<dbReference type="EnsemblMetazoa" id="HelroT98272">
    <property type="protein sequence ID" value="HelroP98272"/>
    <property type="gene ID" value="HelroG98272"/>
</dbReference>
<dbReference type="InterPro" id="IPR013320">
    <property type="entry name" value="ConA-like_dom_sf"/>
</dbReference>
<accession>T1G9L6</accession>
<keyword evidence="9" id="KW-0325">Glycoprotein</keyword>
<dbReference type="GeneID" id="20217762"/>
<evidence type="ECO:0000256" key="9">
    <source>
        <dbReference type="ARBA" id="ARBA00023180"/>
    </source>
</evidence>
<dbReference type="PRINTS" id="PR00850">
    <property type="entry name" value="GLHYDRLASE59"/>
</dbReference>
<proteinExistence type="inferred from homology"/>
<evidence type="ECO:0000256" key="10">
    <source>
        <dbReference type="ARBA" id="ARBA00023295"/>
    </source>
</evidence>
<dbReference type="InterPro" id="IPR017853">
    <property type="entry name" value="GH"/>
</dbReference>
<dbReference type="SUPFAM" id="SSF49899">
    <property type="entry name" value="Concanavalin A-like lectins/glucanases"/>
    <property type="match status" value="1"/>
</dbReference>
<feature type="domain" description="Glycosyl hydrolase family 59 C-terminal lectin" evidence="15">
    <location>
        <begin position="538"/>
        <end position="717"/>
    </location>
</feature>
<sequence>MGNLQKRAVRESNVITSTSIAVAVIFYLQRSILPWLLLITAMPRAASPQVAGSSDASTCNGTYYFDYSDGFGRTFDGVGAISGGGATSKLLSDYPEPYKSDILDFLFKPKFGAGFQIFKVEIGGDAQSSEGTESSHMHEEFDENYQRGYEWQLMVEAKKRNPKIRFCGLSWGYPGWLSGGQWTPYYDVTKTGMYLVKWVLGAKKYYDIDIYCLGIWNEKPYNKELIKTLRRLLDKHNMTSVKLVAGDQLPGGAWTIVDDVTKDPELFQAVDIIGTHYMGSQSTKQSLTLNKPLWSSEDWSSDHYQEGGGCMARLLNRNYLIGQYTSLIAWNMLCGFYPGMSYDGKGMMMANEPWSGHYEVGVPIWAMAHTTQFTEIGWRYLNVERGVGWLNFGGSYVTLVSPSLDEFTIVIETMDTSENKFCNRPPAFPMKVLQQTANLALKGDLARNRTYLHLWRSILTEDNNDSLLFNYLGKITVNEGRIDPLNLSVNSIYTLTTLSTGFKGKPRYVSPQSGKFPSVYKDDFESYREYQEAVAFSQQVGVFEIRSTNYRRHNKVMRQVILNAPVHWCPFVQTTPMGVIGDSDWTDTEVSVDVMFPFVNSSHGAYVAVRVDHGGCTTFLTTGVFFYLSIKEQRLNLYLDISRTLLVESISVKLEANQWYRATLIVQGKSYEAYIDGTLVMEGHFQKGDENIPTKGYVSIGTQNFGFTDFDNLSIFNF</sequence>
<dbReference type="OMA" id="NRNYVHG"/>
<dbReference type="GO" id="GO:0006683">
    <property type="term" value="P:galactosylceramide catabolic process"/>
    <property type="evidence" value="ECO:0000318"/>
    <property type="project" value="GO_Central"/>
</dbReference>
<dbReference type="InterPro" id="IPR013785">
    <property type="entry name" value="Aldolase_TIM"/>
</dbReference>
<evidence type="ECO:0000256" key="11">
    <source>
        <dbReference type="ARBA" id="ARBA00033098"/>
    </source>
</evidence>
<protein>
    <recommendedName>
        <fullName evidence="2">galactosylceramidase</fullName>
        <ecNumber evidence="2">3.2.1.46</ecNumber>
    </recommendedName>
    <alternativeName>
        <fullName evidence="11">Galactosylceramidase</fullName>
    </alternativeName>
</protein>
<feature type="domain" description="Glycosyl hydrolase family 59 central" evidence="14">
    <location>
        <begin position="384"/>
        <end position="501"/>
    </location>
</feature>
<feature type="domain" description="Glycosyl hydrolase family 59 catalytic" evidence="13">
    <location>
        <begin position="75"/>
        <end position="372"/>
    </location>
</feature>
<dbReference type="HOGENOM" id="CLU_015456_2_0_1"/>
<dbReference type="Gene3D" id="2.60.120.560">
    <property type="entry name" value="Exo-inulinase, domain 1"/>
    <property type="match status" value="1"/>
</dbReference>
<dbReference type="CTD" id="20217762"/>
<organism evidence="17 18">
    <name type="scientific">Helobdella robusta</name>
    <name type="common">Californian leech</name>
    <dbReference type="NCBI Taxonomy" id="6412"/>
    <lineage>
        <taxon>Eukaryota</taxon>
        <taxon>Metazoa</taxon>
        <taxon>Spiralia</taxon>
        <taxon>Lophotrochozoa</taxon>
        <taxon>Annelida</taxon>
        <taxon>Clitellata</taxon>
        <taxon>Hirudinea</taxon>
        <taxon>Rhynchobdellida</taxon>
        <taxon>Glossiphoniidae</taxon>
        <taxon>Helobdella</taxon>
    </lineage>
</organism>
<dbReference type="KEGG" id="hro:HELRODRAFT_98272"/>
<dbReference type="SUPFAM" id="SSF51445">
    <property type="entry name" value="(Trans)glycosidases"/>
    <property type="match status" value="1"/>
</dbReference>
<evidence type="ECO:0000259" key="14">
    <source>
        <dbReference type="Pfam" id="PF17387"/>
    </source>
</evidence>
<dbReference type="STRING" id="6412.T1G9L6"/>
<dbReference type="RefSeq" id="XP_009013948.1">
    <property type="nucleotide sequence ID" value="XM_009015700.1"/>
</dbReference>
<name>T1G9L6_HELRO</name>
<dbReference type="PANTHER" id="PTHR15172">
    <property type="entry name" value="GALACTOCEREBROSIDASE"/>
    <property type="match status" value="1"/>
</dbReference>
<reference evidence="18" key="1">
    <citation type="submission" date="2012-12" db="EMBL/GenBank/DDBJ databases">
        <authorList>
            <person name="Hellsten U."/>
            <person name="Grimwood J."/>
            <person name="Chapman J.A."/>
            <person name="Shapiro H."/>
            <person name="Aerts A."/>
            <person name="Otillar R.P."/>
            <person name="Terry A.Y."/>
            <person name="Boore J.L."/>
            <person name="Simakov O."/>
            <person name="Marletaz F."/>
            <person name="Cho S.-J."/>
            <person name="Edsinger-Gonzales E."/>
            <person name="Havlak P."/>
            <person name="Kuo D.-H."/>
            <person name="Larsson T."/>
            <person name="Lv J."/>
            <person name="Arendt D."/>
            <person name="Savage R."/>
            <person name="Osoegawa K."/>
            <person name="de Jong P."/>
            <person name="Lindberg D.R."/>
            <person name="Seaver E.C."/>
            <person name="Weisblat D.A."/>
            <person name="Putnam N.H."/>
            <person name="Grigoriev I.V."/>
            <person name="Rokhsar D.S."/>
        </authorList>
    </citation>
    <scope>NUCLEOTIDE SEQUENCE</scope>
</reference>
<feature type="active site" description="Nucleophile" evidence="12">
    <location>
        <position position="297"/>
    </location>
</feature>
<dbReference type="Pfam" id="PF17387">
    <property type="entry name" value="Glyco_hydro_59M"/>
    <property type="match status" value="1"/>
</dbReference>
<keyword evidence="3" id="KW-0732">Signal</keyword>
<evidence type="ECO:0000256" key="6">
    <source>
        <dbReference type="ARBA" id="ARBA00022963"/>
    </source>
</evidence>
<dbReference type="GO" id="GO:0004336">
    <property type="term" value="F:galactosylceramidase activity"/>
    <property type="evidence" value="ECO:0000318"/>
    <property type="project" value="GO_Central"/>
</dbReference>
<evidence type="ECO:0000256" key="2">
    <source>
        <dbReference type="ARBA" id="ARBA00012657"/>
    </source>
</evidence>
<dbReference type="OrthoDB" id="440760at2759"/>
<keyword evidence="5" id="KW-0746">Sphingolipid metabolism</keyword>
<evidence type="ECO:0000256" key="1">
    <source>
        <dbReference type="ARBA" id="ARBA00005637"/>
    </source>
</evidence>
<keyword evidence="7" id="KW-0443">Lipid metabolism</keyword>
<evidence type="ECO:0000256" key="4">
    <source>
        <dbReference type="ARBA" id="ARBA00022801"/>
    </source>
</evidence>
<keyword evidence="18" id="KW-1185">Reference proteome</keyword>
<dbReference type="PANTHER" id="PTHR15172:SF1">
    <property type="entry name" value="GALACTOCEREBROSIDASE"/>
    <property type="match status" value="1"/>
</dbReference>
<dbReference type="InParanoid" id="T1G9L6"/>
<evidence type="ECO:0000313" key="17">
    <source>
        <dbReference type="EnsemblMetazoa" id="HelroP98272"/>
    </source>
</evidence>
<keyword evidence="8" id="KW-1015">Disulfide bond</keyword>
<evidence type="ECO:0000256" key="8">
    <source>
        <dbReference type="ARBA" id="ARBA00023157"/>
    </source>
</evidence>
<dbReference type="Gene3D" id="3.20.20.80">
    <property type="entry name" value="Glycosidases"/>
    <property type="match status" value="1"/>
</dbReference>
<dbReference type="InterPro" id="IPR049161">
    <property type="entry name" value="GH59_cat"/>
</dbReference>
<evidence type="ECO:0000256" key="3">
    <source>
        <dbReference type="ARBA" id="ARBA00022729"/>
    </source>
</evidence>
<dbReference type="EMBL" id="KB096134">
    <property type="protein sequence ID" value="ESO08159.1"/>
    <property type="molecule type" value="Genomic_DNA"/>
</dbReference>
<gene>
    <name evidence="17" type="primary">20217762</name>
    <name evidence="16" type="ORF">HELRODRAFT_98272</name>
</gene>
<dbReference type="EC" id="3.2.1.46" evidence="2"/>
<dbReference type="Pfam" id="PF02057">
    <property type="entry name" value="Glyco_hydro_59"/>
    <property type="match status" value="1"/>
</dbReference>
<dbReference type="Proteomes" id="UP000015101">
    <property type="component" value="Unassembled WGS sequence"/>
</dbReference>
<dbReference type="InterPro" id="IPR001286">
    <property type="entry name" value="Glyco_hydro_59"/>
</dbReference>
<dbReference type="InterPro" id="IPR035394">
    <property type="entry name" value="Glyco_hydro_59_dom"/>
</dbReference>
<keyword evidence="4" id="KW-0378">Hydrolase</keyword>
<dbReference type="eggNOG" id="ENOG502QQ1Q">
    <property type="taxonomic scope" value="Eukaryota"/>
</dbReference>
<evidence type="ECO:0000256" key="7">
    <source>
        <dbReference type="ARBA" id="ARBA00023098"/>
    </source>
</evidence>
<dbReference type="AlphaFoldDB" id="T1G9L6"/>
<evidence type="ECO:0000313" key="18">
    <source>
        <dbReference type="Proteomes" id="UP000015101"/>
    </source>
</evidence>
<dbReference type="Gene3D" id="3.20.20.70">
    <property type="entry name" value="Aldolase class I"/>
    <property type="match status" value="1"/>
</dbReference>
<comment type="similarity">
    <text evidence="1">Belongs to the glycosyl hydrolase 59 family.</text>
</comment>
<evidence type="ECO:0000259" key="15">
    <source>
        <dbReference type="Pfam" id="PF21708"/>
    </source>
</evidence>
<dbReference type="GO" id="GO:0005764">
    <property type="term" value="C:lysosome"/>
    <property type="evidence" value="ECO:0000318"/>
    <property type="project" value="GO_Central"/>
</dbReference>
<feature type="active site" description="Proton donor/acceptor" evidence="12">
    <location>
        <position position="218"/>
    </location>
</feature>
<evidence type="ECO:0000256" key="12">
    <source>
        <dbReference type="PIRSR" id="PIRSR601286-50"/>
    </source>
</evidence>
<dbReference type="GO" id="GO:0016020">
    <property type="term" value="C:membrane"/>
    <property type="evidence" value="ECO:0007669"/>
    <property type="project" value="GOC"/>
</dbReference>
<keyword evidence="6" id="KW-0442">Lipid degradation</keyword>